<evidence type="ECO:0000313" key="2">
    <source>
        <dbReference type="EMBL" id="KAH7092214.1"/>
    </source>
</evidence>
<dbReference type="AlphaFoldDB" id="A0A8K0RBG6"/>
<proteinExistence type="predicted"/>
<dbReference type="EMBL" id="JAGMVJ010000003">
    <property type="protein sequence ID" value="KAH7092214.1"/>
    <property type="molecule type" value="Genomic_DNA"/>
</dbReference>
<keyword evidence="1" id="KW-0175">Coiled coil</keyword>
<keyword evidence="3" id="KW-1185">Reference proteome</keyword>
<feature type="coiled-coil region" evidence="1">
    <location>
        <begin position="365"/>
        <end position="430"/>
    </location>
</feature>
<organism evidence="2 3">
    <name type="scientific">Paraphoma chrysanthemicola</name>
    <dbReference type="NCBI Taxonomy" id="798071"/>
    <lineage>
        <taxon>Eukaryota</taxon>
        <taxon>Fungi</taxon>
        <taxon>Dikarya</taxon>
        <taxon>Ascomycota</taxon>
        <taxon>Pezizomycotina</taxon>
        <taxon>Dothideomycetes</taxon>
        <taxon>Pleosporomycetidae</taxon>
        <taxon>Pleosporales</taxon>
        <taxon>Pleosporineae</taxon>
        <taxon>Phaeosphaeriaceae</taxon>
        <taxon>Paraphoma</taxon>
    </lineage>
</organism>
<feature type="coiled-coil region" evidence="1">
    <location>
        <begin position="483"/>
        <end position="546"/>
    </location>
</feature>
<evidence type="ECO:0000256" key="1">
    <source>
        <dbReference type="SAM" id="Coils"/>
    </source>
</evidence>
<dbReference type="OrthoDB" id="3945906at2759"/>
<feature type="coiled-coil region" evidence="1">
    <location>
        <begin position="196"/>
        <end position="293"/>
    </location>
</feature>
<reference evidence="2" key="1">
    <citation type="journal article" date="2021" name="Nat. Commun.">
        <title>Genetic determinants of endophytism in the Arabidopsis root mycobiome.</title>
        <authorList>
            <person name="Mesny F."/>
            <person name="Miyauchi S."/>
            <person name="Thiergart T."/>
            <person name="Pickel B."/>
            <person name="Atanasova L."/>
            <person name="Karlsson M."/>
            <person name="Huettel B."/>
            <person name="Barry K.W."/>
            <person name="Haridas S."/>
            <person name="Chen C."/>
            <person name="Bauer D."/>
            <person name="Andreopoulos W."/>
            <person name="Pangilinan J."/>
            <person name="LaButti K."/>
            <person name="Riley R."/>
            <person name="Lipzen A."/>
            <person name="Clum A."/>
            <person name="Drula E."/>
            <person name="Henrissat B."/>
            <person name="Kohler A."/>
            <person name="Grigoriev I.V."/>
            <person name="Martin F.M."/>
            <person name="Hacquard S."/>
        </authorList>
    </citation>
    <scope>NUCLEOTIDE SEQUENCE</scope>
    <source>
        <strain evidence="2">MPI-SDFR-AT-0120</strain>
    </source>
</reference>
<sequence>MTPVPAYKGAIALAHSKYASPHVRRIQSAHLPASVSSTNSPVNTTIATKEQIAATQAESAVDMATHNPDAELAVAQGNALKDEVQKHTTKLSRTVSTAMTNTRKLLELIREAVKKDNPSALEDVDHLWVELEQLFEAAKGAKDALPGFLEKQRNNMALYHTSVMNETYLESQEELMMQHKKVNLQHGLILEHQQAFQEYKSKVASKLKEHEELQEKASRLTLEKGNFRGEVDRYAKLLEEKTAERAEDLIKADSMQKELDNLAASNKQLLQDIEGFQKTVRDLQEKMQATEHNITNRFAAEIKEKTDLLVQETAKTANLNNLISSLKEHEAKVRMEVDKVKGECKLAQEKFNRMATEHSQAFSKVKEQTKLIENLTVDADRAQKECADLKQRLAKLPELEKNTTILIKEKTDLLEQVGRLKIELDEVKDSSTKVNKELAGLTDRLQAAHKENDDLVVRNKDLMSKQTNFDVLCKSATKASDTVTILQNENGRLLKVIEKLKAEHGASVPGGDVASNMNKAALEKNIQVLEEEKSELQAALTEWTALAKRSYSEYKEMLPTFKQAEQYRQDAITKDDQIKALKLELSVAKSSQSNGLGLGGDAKYWKGKYDDLLSKVGG</sequence>
<gene>
    <name evidence="2" type="ORF">FB567DRAFT_233977</name>
</gene>
<name>A0A8K0RBG6_9PLEO</name>
<accession>A0A8K0RBG6</accession>
<evidence type="ECO:0000313" key="3">
    <source>
        <dbReference type="Proteomes" id="UP000813461"/>
    </source>
</evidence>
<protein>
    <submittedName>
        <fullName evidence="2">Uncharacterized protein</fullName>
    </submittedName>
</protein>
<comment type="caution">
    <text evidence="2">The sequence shown here is derived from an EMBL/GenBank/DDBJ whole genome shotgun (WGS) entry which is preliminary data.</text>
</comment>
<dbReference type="Proteomes" id="UP000813461">
    <property type="component" value="Unassembled WGS sequence"/>
</dbReference>